<dbReference type="GO" id="GO:0015562">
    <property type="term" value="F:efflux transmembrane transporter activity"/>
    <property type="evidence" value="ECO:0007669"/>
    <property type="project" value="TreeGrafter"/>
</dbReference>
<keyword evidence="1" id="KW-0175">Coiled coil</keyword>
<dbReference type="PANTHER" id="PTHR30469">
    <property type="entry name" value="MULTIDRUG RESISTANCE PROTEIN MDTA"/>
    <property type="match status" value="1"/>
</dbReference>
<dbReference type="PaxDb" id="522772-Dacet_2743"/>
<dbReference type="Proteomes" id="UP000002012">
    <property type="component" value="Chromosome"/>
</dbReference>
<dbReference type="RefSeq" id="WP_013011990.1">
    <property type="nucleotide sequence ID" value="NC_013943.1"/>
</dbReference>
<dbReference type="eggNOG" id="COG1566">
    <property type="taxonomic scope" value="Bacteria"/>
</dbReference>
<dbReference type="Gene3D" id="2.40.50.100">
    <property type="match status" value="1"/>
</dbReference>
<keyword evidence="3" id="KW-1185">Reference proteome</keyword>
<dbReference type="Gene3D" id="2.40.30.170">
    <property type="match status" value="1"/>
</dbReference>
<reference evidence="2 3" key="1">
    <citation type="journal article" date="2010" name="Stand. Genomic Sci.">
        <title>Complete genome sequence of Denitrovibrio acetiphilus type strain (N2460).</title>
        <authorList>
            <person name="Kiss H."/>
            <person name="Lang E."/>
            <person name="Lapidus A."/>
            <person name="Copeland A."/>
            <person name="Nolan M."/>
            <person name="Glavina Del Rio T."/>
            <person name="Chen F."/>
            <person name="Lucas S."/>
            <person name="Tice H."/>
            <person name="Cheng J.F."/>
            <person name="Han C."/>
            <person name="Goodwin L."/>
            <person name="Pitluck S."/>
            <person name="Liolios K."/>
            <person name="Pati A."/>
            <person name="Ivanova N."/>
            <person name="Mavromatis K."/>
            <person name="Chen A."/>
            <person name="Palaniappan K."/>
            <person name="Land M."/>
            <person name="Hauser L."/>
            <person name="Chang Y.J."/>
            <person name="Jeffries C.D."/>
            <person name="Detter J.C."/>
            <person name="Brettin T."/>
            <person name="Spring S."/>
            <person name="Rohde M."/>
            <person name="Goker M."/>
            <person name="Woyke T."/>
            <person name="Bristow J."/>
            <person name="Eisen J.A."/>
            <person name="Markowitz V."/>
            <person name="Hugenholtz P."/>
            <person name="Kyrpides N.C."/>
            <person name="Klenk H.P."/>
        </authorList>
    </citation>
    <scope>NUCLEOTIDE SEQUENCE [LARGE SCALE GENOMIC DNA]</scope>
    <source>
        <strain evidence="3">DSM 12809 / NBRC 114555 / N2460</strain>
    </source>
</reference>
<proteinExistence type="predicted"/>
<dbReference type="GO" id="GO:1990281">
    <property type="term" value="C:efflux pump complex"/>
    <property type="evidence" value="ECO:0007669"/>
    <property type="project" value="TreeGrafter"/>
</dbReference>
<dbReference type="EMBL" id="CP001968">
    <property type="protein sequence ID" value="ADD69497.1"/>
    <property type="molecule type" value="Genomic_DNA"/>
</dbReference>
<organism evidence="2 3">
    <name type="scientific">Denitrovibrio acetiphilus (strain DSM 12809 / NBRC 114555 / N2460)</name>
    <dbReference type="NCBI Taxonomy" id="522772"/>
    <lineage>
        <taxon>Bacteria</taxon>
        <taxon>Pseudomonadati</taxon>
        <taxon>Deferribacterota</taxon>
        <taxon>Deferribacteres</taxon>
        <taxon>Deferribacterales</taxon>
        <taxon>Geovibrionaceae</taxon>
        <taxon>Denitrovibrio</taxon>
    </lineage>
</organism>
<dbReference type="SUPFAM" id="SSF111369">
    <property type="entry name" value="HlyD-like secretion proteins"/>
    <property type="match status" value="1"/>
</dbReference>
<evidence type="ECO:0000313" key="3">
    <source>
        <dbReference type="Proteomes" id="UP000002012"/>
    </source>
</evidence>
<dbReference type="STRING" id="522772.Dacet_2743"/>
<gene>
    <name evidence="2" type="ordered locus">Dacet_2743</name>
</gene>
<dbReference type="InParanoid" id="D4H5Q6"/>
<evidence type="ECO:0008006" key="4">
    <source>
        <dbReference type="Google" id="ProtNLM"/>
    </source>
</evidence>
<dbReference type="Gene3D" id="1.10.287.470">
    <property type="entry name" value="Helix hairpin bin"/>
    <property type="match status" value="1"/>
</dbReference>
<dbReference type="OrthoDB" id="5450597at2"/>
<dbReference type="AlphaFoldDB" id="D4H5Q6"/>
<accession>D4H5Q6</accession>
<name>D4H5Q6_DENA2</name>
<dbReference type="KEGG" id="dap:Dacet_2743"/>
<evidence type="ECO:0000313" key="2">
    <source>
        <dbReference type="EMBL" id="ADD69497.1"/>
    </source>
</evidence>
<dbReference type="HOGENOM" id="CLU_854497_0_0_0"/>
<protein>
    <recommendedName>
        <fullName evidence="4">Efflux transporter, RND family, MFP subunit</fullName>
    </recommendedName>
</protein>
<sequence length="325" mass="36339" precursor="true">MVRFFFIIALFFSFNSYSFTLLPAKKHSVITGYTRAIKTMTVTAETSGRLTQVNLDMGETSDGSVFAVIDPVFTKFSIDSVENSIGKIDASVRKLENSIEYLKKEFTRVDSLYASQAESESRLDSARQSLDQAVLSREELLIEKRSLEINLAELREKLRRQYIRVPAGWQITSKPLEEGELVNAGDVIATAGDFRELIVPVFVDNAQIDYLTSRNEFDIIVDGAEQKGNVTKINPAFDETTRKRQAEIGIKMQGVGGLLVEIPVVTNVSGYMVDKRAVNERYANARIFSGEEEIHVQIVGRDGDMVILAPSEKLHVGMELRAVDK</sequence>
<evidence type="ECO:0000256" key="1">
    <source>
        <dbReference type="SAM" id="Coils"/>
    </source>
</evidence>
<feature type="coiled-coil region" evidence="1">
    <location>
        <begin position="137"/>
        <end position="164"/>
    </location>
</feature>